<evidence type="ECO:0000256" key="3">
    <source>
        <dbReference type="SAM" id="SignalP"/>
    </source>
</evidence>
<dbReference type="HOGENOM" id="CLU_1345123_0_0_1"/>
<dbReference type="STRING" id="4537.A0A0E0JIL8"/>
<reference evidence="5" key="2">
    <citation type="submission" date="2018-05" db="EMBL/GenBank/DDBJ databases">
        <title>OpunRS2 (Oryza punctata Reference Sequence Version 2).</title>
        <authorList>
            <person name="Zhang J."/>
            <person name="Kudrna D."/>
            <person name="Lee S."/>
            <person name="Talag J."/>
            <person name="Welchert J."/>
            <person name="Wing R.A."/>
        </authorList>
    </citation>
    <scope>NUCLEOTIDE SEQUENCE [LARGE SCALE GENOMIC DNA]</scope>
</reference>
<protein>
    <recommendedName>
        <fullName evidence="4">Trichome birefringence-like C-terminal domain-containing protein</fullName>
    </recommendedName>
</protein>
<dbReference type="GO" id="GO:0016413">
    <property type="term" value="F:O-acetyltransferase activity"/>
    <property type="evidence" value="ECO:0007669"/>
    <property type="project" value="InterPro"/>
</dbReference>
<evidence type="ECO:0000313" key="6">
    <source>
        <dbReference type="Proteomes" id="UP000026962"/>
    </source>
</evidence>
<evidence type="ECO:0000256" key="1">
    <source>
        <dbReference type="ARBA" id="ARBA00007727"/>
    </source>
</evidence>
<sequence>MPLKIFKIGTILLLSLFPSSSLTLSSPLSPVDDARRRGAAAAAATAEPGGGGSNGNDNTAVCTQPPLPPGYAVRASFRTALRALCEHPVFRGTVIVRMVAPPQYENGKWYDRGNCLRTRPNETGLPETEAAFHAQVDEFRAAVAGGRFLPMDVSEMMQMCGDGHPGQYNHWPHKKVGFGIDRVHWCLSGPVDAWNELLLHLLSG</sequence>
<evidence type="ECO:0000259" key="4">
    <source>
        <dbReference type="Pfam" id="PF13839"/>
    </source>
</evidence>
<dbReference type="PANTHER" id="PTHR32285:SF39">
    <property type="entry name" value="OS02G0729200 PROTEIN"/>
    <property type="match status" value="1"/>
</dbReference>
<feature type="signal peptide" evidence="3">
    <location>
        <begin position="1"/>
        <end position="21"/>
    </location>
</feature>
<feature type="domain" description="Trichome birefringence-like C-terminal" evidence="4">
    <location>
        <begin position="67"/>
        <end position="200"/>
    </location>
</feature>
<accession>A0A0E0JIL8</accession>
<dbReference type="AlphaFoldDB" id="A0A0E0JIL8"/>
<dbReference type="eggNOG" id="ENOG502SBRV">
    <property type="taxonomic scope" value="Eukaryota"/>
</dbReference>
<dbReference type="Gramene" id="OPUNC01G15600.1">
    <property type="protein sequence ID" value="OPUNC01G15600.1"/>
    <property type="gene ID" value="OPUNC01G15600"/>
</dbReference>
<reference evidence="5" key="1">
    <citation type="submission" date="2015-04" db="UniProtKB">
        <authorList>
            <consortium name="EnsemblPlants"/>
        </authorList>
    </citation>
    <scope>IDENTIFICATION</scope>
</reference>
<keyword evidence="3" id="KW-0732">Signal</keyword>
<dbReference type="Proteomes" id="UP000026962">
    <property type="component" value="Chromosome 1"/>
</dbReference>
<keyword evidence="6" id="KW-1185">Reference proteome</keyword>
<name>A0A0E0JIL8_ORYPU</name>
<proteinExistence type="inferred from homology"/>
<feature type="chain" id="PRO_5002363979" description="Trichome birefringence-like C-terminal domain-containing protein" evidence="3">
    <location>
        <begin position="22"/>
        <end position="204"/>
    </location>
</feature>
<evidence type="ECO:0000256" key="2">
    <source>
        <dbReference type="SAM" id="MobiDB-lite"/>
    </source>
</evidence>
<dbReference type="InterPro" id="IPR029962">
    <property type="entry name" value="TBL"/>
</dbReference>
<dbReference type="InterPro" id="IPR026057">
    <property type="entry name" value="TBL_C"/>
</dbReference>
<organism evidence="5">
    <name type="scientific">Oryza punctata</name>
    <name type="common">Red rice</name>
    <dbReference type="NCBI Taxonomy" id="4537"/>
    <lineage>
        <taxon>Eukaryota</taxon>
        <taxon>Viridiplantae</taxon>
        <taxon>Streptophyta</taxon>
        <taxon>Embryophyta</taxon>
        <taxon>Tracheophyta</taxon>
        <taxon>Spermatophyta</taxon>
        <taxon>Magnoliopsida</taxon>
        <taxon>Liliopsida</taxon>
        <taxon>Poales</taxon>
        <taxon>Poaceae</taxon>
        <taxon>BOP clade</taxon>
        <taxon>Oryzoideae</taxon>
        <taxon>Oryzeae</taxon>
        <taxon>Oryzinae</taxon>
        <taxon>Oryza</taxon>
    </lineage>
</organism>
<feature type="region of interest" description="Disordered" evidence="2">
    <location>
        <begin position="39"/>
        <end position="61"/>
    </location>
</feature>
<dbReference type="Pfam" id="PF13839">
    <property type="entry name" value="PC-Esterase"/>
    <property type="match status" value="1"/>
</dbReference>
<comment type="similarity">
    <text evidence="1">Belongs to the PC-esterase family. TBL subfamily.</text>
</comment>
<dbReference type="PANTHER" id="PTHR32285">
    <property type="entry name" value="PROTEIN TRICHOME BIREFRINGENCE-LIKE 9-RELATED"/>
    <property type="match status" value="1"/>
</dbReference>
<dbReference type="GO" id="GO:0005794">
    <property type="term" value="C:Golgi apparatus"/>
    <property type="evidence" value="ECO:0007669"/>
    <property type="project" value="TreeGrafter"/>
</dbReference>
<dbReference type="EnsemblPlants" id="OPUNC01G15600.1">
    <property type="protein sequence ID" value="OPUNC01G15600.1"/>
    <property type="gene ID" value="OPUNC01G15600"/>
</dbReference>
<evidence type="ECO:0000313" key="5">
    <source>
        <dbReference type="EnsemblPlants" id="OPUNC01G15600.1"/>
    </source>
</evidence>